<name>A0ABR8FD68_9NOST</name>
<evidence type="ECO:0000313" key="2">
    <source>
        <dbReference type="Proteomes" id="UP000640531"/>
    </source>
</evidence>
<organism evidence="1 2">
    <name type="scientific">Anabaena lutea FACHB-196</name>
    <dbReference type="NCBI Taxonomy" id="2692881"/>
    <lineage>
        <taxon>Bacteria</taxon>
        <taxon>Bacillati</taxon>
        <taxon>Cyanobacteriota</taxon>
        <taxon>Cyanophyceae</taxon>
        <taxon>Nostocales</taxon>
        <taxon>Nostocaceae</taxon>
        <taxon>Anabaena</taxon>
    </lineage>
</organism>
<proteinExistence type="predicted"/>
<reference evidence="1 2" key="1">
    <citation type="journal article" date="2020" name="ISME J.">
        <title>Comparative genomics reveals insights into cyanobacterial evolution and habitat adaptation.</title>
        <authorList>
            <person name="Chen M.Y."/>
            <person name="Teng W.K."/>
            <person name="Zhao L."/>
            <person name="Hu C.X."/>
            <person name="Zhou Y.K."/>
            <person name="Han B.P."/>
            <person name="Song L.R."/>
            <person name="Shu W.S."/>
        </authorList>
    </citation>
    <scope>NUCLEOTIDE SEQUENCE [LARGE SCALE GENOMIC DNA]</scope>
    <source>
        <strain evidence="1 2">FACHB-196</strain>
    </source>
</reference>
<sequence length="85" mass="9054">MATIVISNLDSQNEKILFHDLSPAETETVSGGSGGSINNYFITTNTGDVQGPTTGDIKGVDSGIRDNKIGTIDFSRSTYIVINSW</sequence>
<dbReference type="EMBL" id="JACJST010000004">
    <property type="protein sequence ID" value="MBD2567548.1"/>
    <property type="molecule type" value="Genomic_DNA"/>
</dbReference>
<evidence type="ECO:0000313" key="1">
    <source>
        <dbReference type="EMBL" id="MBD2567548.1"/>
    </source>
</evidence>
<dbReference type="Proteomes" id="UP000640531">
    <property type="component" value="Unassembled WGS sequence"/>
</dbReference>
<gene>
    <name evidence="1" type="ORF">H6G59_06445</name>
</gene>
<accession>A0ABR8FD68</accession>
<comment type="caution">
    <text evidence="1">The sequence shown here is derived from an EMBL/GenBank/DDBJ whole genome shotgun (WGS) entry which is preliminary data.</text>
</comment>
<dbReference type="RefSeq" id="WP_190712583.1">
    <property type="nucleotide sequence ID" value="NZ_JACJST010000004.1"/>
</dbReference>
<keyword evidence="2" id="KW-1185">Reference proteome</keyword>
<protein>
    <submittedName>
        <fullName evidence="1">Uncharacterized protein</fullName>
    </submittedName>
</protein>